<keyword evidence="6" id="KW-1185">Reference proteome</keyword>
<dbReference type="PANTHER" id="PTHR43280">
    <property type="entry name" value="ARAC-FAMILY TRANSCRIPTIONAL REGULATOR"/>
    <property type="match status" value="1"/>
</dbReference>
<dbReference type="EMBL" id="CP017831">
    <property type="protein sequence ID" value="AOZ97157.1"/>
    <property type="molecule type" value="Genomic_DNA"/>
</dbReference>
<dbReference type="GO" id="GO:0043565">
    <property type="term" value="F:sequence-specific DNA binding"/>
    <property type="evidence" value="ECO:0007669"/>
    <property type="project" value="InterPro"/>
</dbReference>
<organism evidence="5 6">
    <name type="scientific">Butyrivibrio hungatei</name>
    <dbReference type="NCBI Taxonomy" id="185008"/>
    <lineage>
        <taxon>Bacteria</taxon>
        <taxon>Bacillati</taxon>
        <taxon>Bacillota</taxon>
        <taxon>Clostridia</taxon>
        <taxon>Lachnospirales</taxon>
        <taxon>Lachnospiraceae</taxon>
        <taxon>Butyrivibrio</taxon>
    </lineage>
</organism>
<dbReference type="PANTHER" id="PTHR43280:SF2">
    <property type="entry name" value="HTH-TYPE TRANSCRIPTIONAL REGULATOR EXSA"/>
    <property type="match status" value="1"/>
</dbReference>
<dbReference type="SUPFAM" id="SSF46689">
    <property type="entry name" value="Homeodomain-like"/>
    <property type="match status" value="2"/>
</dbReference>
<dbReference type="Proteomes" id="UP000179284">
    <property type="component" value="Chromosome I"/>
</dbReference>
<evidence type="ECO:0000259" key="4">
    <source>
        <dbReference type="PROSITE" id="PS01124"/>
    </source>
</evidence>
<dbReference type="Pfam" id="PF02311">
    <property type="entry name" value="AraC_binding"/>
    <property type="match status" value="1"/>
</dbReference>
<feature type="domain" description="HTH araC/xylS-type" evidence="4">
    <location>
        <begin position="181"/>
        <end position="279"/>
    </location>
</feature>
<dbReference type="SUPFAM" id="SSF51215">
    <property type="entry name" value="Regulatory protein AraC"/>
    <property type="match status" value="1"/>
</dbReference>
<dbReference type="RefSeq" id="WP_071176778.1">
    <property type="nucleotide sequence ID" value="NZ_CP017831.1"/>
</dbReference>
<gene>
    <name evidence="5" type="ORF">bhn_I2124</name>
</gene>
<sequence>MLSKEKYVAPKSDYYIHTPSALAKELFLYPTVIGNFRYEAGYELYRNNYTSFLCMYIKQGDCEITTGSIKLAAKAGQIVLIDCYKPHSYRSDNGWEAVWFHYDGKLARGYYDAITNKQGNVISLASDYRFKKYLDKLYFSYKNTAPINETVINNWIINIMTELMVSNQLTASIESASEPVEDVIAFISDNLDKELSIEELAKKANLSPFYFSRIFKKETGFTPHDYIITSKIDHAKYLLLNTSLSSKDICYQLGFGNESSFCATFKKKTGKTPREYRTNF</sequence>
<dbReference type="KEGG" id="bhu:bhn_I2124"/>
<dbReference type="InterPro" id="IPR003313">
    <property type="entry name" value="AraC-bd"/>
</dbReference>
<dbReference type="GO" id="GO:0003700">
    <property type="term" value="F:DNA-binding transcription factor activity"/>
    <property type="evidence" value="ECO:0007669"/>
    <property type="project" value="InterPro"/>
</dbReference>
<evidence type="ECO:0000256" key="1">
    <source>
        <dbReference type="ARBA" id="ARBA00023015"/>
    </source>
</evidence>
<dbReference type="OrthoDB" id="9801721at2"/>
<dbReference type="SMART" id="SM00342">
    <property type="entry name" value="HTH_ARAC"/>
    <property type="match status" value="1"/>
</dbReference>
<keyword evidence="3" id="KW-0804">Transcription</keyword>
<accession>A0A1D9P3G4</accession>
<dbReference type="Pfam" id="PF12833">
    <property type="entry name" value="HTH_18"/>
    <property type="match status" value="1"/>
</dbReference>
<dbReference type="PROSITE" id="PS01124">
    <property type="entry name" value="HTH_ARAC_FAMILY_2"/>
    <property type="match status" value="1"/>
</dbReference>
<dbReference type="Gene3D" id="1.10.10.60">
    <property type="entry name" value="Homeodomain-like"/>
    <property type="match status" value="2"/>
</dbReference>
<protein>
    <submittedName>
        <fullName evidence="5">AraC family transcriptional regulator</fullName>
    </submittedName>
</protein>
<proteinExistence type="predicted"/>
<keyword evidence="1" id="KW-0805">Transcription regulation</keyword>
<reference evidence="6" key="1">
    <citation type="submission" date="2016-10" db="EMBL/GenBank/DDBJ databases">
        <title>The complete genome sequence of the rumen bacterium Butyrivibrio hungatei MB2003.</title>
        <authorList>
            <person name="Palevich N."/>
            <person name="Kelly W.J."/>
            <person name="Leahy S.C."/>
            <person name="Altermann E."/>
            <person name="Rakonjac J."/>
            <person name="Attwood G.T."/>
        </authorList>
    </citation>
    <scope>NUCLEOTIDE SEQUENCE [LARGE SCALE GENOMIC DNA]</scope>
    <source>
        <strain evidence="6">MB2003</strain>
    </source>
</reference>
<name>A0A1D9P3G4_9FIRM</name>
<dbReference type="AlphaFoldDB" id="A0A1D9P3G4"/>
<evidence type="ECO:0000313" key="6">
    <source>
        <dbReference type="Proteomes" id="UP000179284"/>
    </source>
</evidence>
<evidence type="ECO:0000256" key="2">
    <source>
        <dbReference type="ARBA" id="ARBA00023125"/>
    </source>
</evidence>
<evidence type="ECO:0000256" key="3">
    <source>
        <dbReference type="ARBA" id="ARBA00023163"/>
    </source>
</evidence>
<dbReference type="InterPro" id="IPR037923">
    <property type="entry name" value="HTH-like"/>
</dbReference>
<dbReference type="InterPro" id="IPR018060">
    <property type="entry name" value="HTH_AraC"/>
</dbReference>
<evidence type="ECO:0000313" key="5">
    <source>
        <dbReference type="EMBL" id="AOZ97157.1"/>
    </source>
</evidence>
<keyword evidence="2" id="KW-0238">DNA-binding</keyword>
<dbReference type="InterPro" id="IPR009057">
    <property type="entry name" value="Homeodomain-like_sf"/>
</dbReference>